<feature type="compositionally biased region" description="Low complexity" evidence="1">
    <location>
        <begin position="1"/>
        <end position="18"/>
    </location>
</feature>
<evidence type="ECO:0000313" key="2">
    <source>
        <dbReference type="EMBL" id="CAJ0603409.1"/>
    </source>
</evidence>
<dbReference type="AlphaFoldDB" id="A0AA36M8K5"/>
<sequence length="173" mass="19882">MGCRPSTPKSAAAASPEPSIEELDDDETSKSRMYRPSTDDPQPPDPQDDLSSEAPSEESAGPDPQEKEHLCQTEVTLQWLVQVIGDRFDKTFEEEPRWIVERLNRPKMDELANTTIMRVTFGWEDRALPKNVIVKTIPSKDLRDDEESKFALTKFKRRREGLLDMNYKRPVFS</sequence>
<gene>
    <name evidence="2" type="ORF">CYNAS_LOCUS15392</name>
</gene>
<feature type="compositionally biased region" description="Low complexity" evidence="1">
    <location>
        <begin position="52"/>
        <end position="63"/>
    </location>
</feature>
<dbReference type="Proteomes" id="UP001176961">
    <property type="component" value="Unassembled WGS sequence"/>
</dbReference>
<keyword evidence="3" id="KW-1185">Reference proteome</keyword>
<proteinExistence type="predicted"/>
<organism evidence="2 3">
    <name type="scientific">Cylicocyclus nassatus</name>
    <name type="common">Nematode worm</name>
    <dbReference type="NCBI Taxonomy" id="53992"/>
    <lineage>
        <taxon>Eukaryota</taxon>
        <taxon>Metazoa</taxon>
        <taxon>Ecdysozoa</taxon>
        <taxon>Nematoda</taxon>
        <taxon>Chromadorea</taxon>
        <taxon>Rhabditida</taxon>
        <taxon>Rhabditina</taxon>
        <taxon>Rhabditomorpha</taxon>
        <taxon>Strongyloidea</taxon>
        <taxon>Strongylidae</taxon>
        <taxon>Cylicocyclus</taxon>
    </lineage>
</organism>
<name>A0AA36M8K5_CYLNA</name>
<protein>
    <submittedName>
        <fullName evidence="2">Uncharacterized protein</fullName>
    </submittedName>
</protein>
<reference evidence="2" key="1">
    <citation type="submission" date="2023-07" db="EMBL/GenBank/DDBJ databases">
        <authorList>
            <consortium name="CYATHOMIX"/>
        </authorList>
    </citation>
    <scope>NUCLEOTIDE SEQUENCE</scope>
    <source>
        <strain evidence="2">N/A</strain>
    </source>
</reference>
<comment type="caution">
    <text evidence="2">The sequence shown here is derived from an EMBL/GenBank/DDBJ whole genome shotgun (WGS) entry which is preliminary data.</text>
</comment>
<dbReference type="EMBL" id="CATQJL010000305">
    <property type="protein sequence ID" value="CAJ0603409.1"/>
    <property type="molecule type" value="Genomic_DNA"/>
</dbReference>
<evidence type="ECO:0000313" key="3">
    <source>
        <dbReference type="Proteomes" id="UP001176961"/>
    </source>
</evidence>
<feature type="region of interest" description="Disordered" evidence="1">
    <location>
        <begin position="1"/>
        <end position="68"/>
    </location>
</feature>
<accession>A0AA36M8K5</accession>
<evidence type="ECO:0000256" key="1">
    <source>
        <dbReference type="SAM" id="MobiDB-lite"/>
    </source>
</evidence>